<protein>
    <recommendedName>
        <fullName evidence="6">Integrator complex subunit 7</fullName>
    </recommendedName>
</protein>
<evidence type="ECO:0000256" key="1">
    <source>
        <dbReference type="SAM" id="MobiDB-lite"/>
    </source>
</evidence>
<dbReference type="Pfam" id="PF24437">
    <property type="entry name" value="INTS7_HB"/>
    <property type="match status" value="1"/>
</dbReference>
<dbReference type="Pfam" id="PF22965">
    <property type="entry name" value="INTS7_C"/>
    <property type="match status" value="1"/>
</dbReference>
<dbReference type="PANTHER" id="PTHR13322">
    <property type="entry name" value="C1ORF73 PROTEIN"/>
    <property type="match status" value="1"/>
</dbReference>
<dbReference type="Proteomes" id="UP000271974">
    <property type="component" value="Unassembled WGS sequence"/>
</dbReference>
<proteinExistence type="predicted"/>
<feature type="domain" description="Integrator complex subunit 7 C-terminal" evidence="2">
    <location>
        <begin position="146"/>
        <end position="261"/>
    </location>
</feature>
<comment type="caution">
    <text evidence="4">The sequence shown here is derived from an EMBL/GenBank/DDBJ whole genome shotgun (WGS) entry which is preliminary data.</text>
</comment>
<feature type="non-terminal residue" evidence="4">
    <location>
        <position position="1"/>
    </location>
</feature>
<organism evidence="4 5">
    <name type="scientific">Elysia chlorotica</name>
    <name type="common">Eastern emerald elysia</name>
    <name type="synonym">Sea slug</name>
    <dbReference type="NCBI Taxonomy" id="188477"/>
    <lineage>
        <taxon>Eukaryota</taxon>
        <taxon>Metazoa</taxon>
        <taxon>Spiralia</taxon>
        <taxon>Lophotrochozoa</taxon>
        <taxon>Mollusca</taxon>
        <taxon>Gastropoda</taxon>
        <taxon>Heterobranchia</taxon>
        <taxon>Euthyneura</taxon>
        <taxon>Panpulmonata</taxon>
        <taxon>Sacoglossa</taxon>
        <taxon>Placobranchoidea</taxon>
        <taxon>Plakobranchidae</taxon>
        <taxon>Elysia</taxon>
    </lineage>
</organism>
<dbReference type="PANTHER" id="PTHR13322:SF2">
    <property type="entry name" value="INTEGRATOR COMPLEX SUBUNIT 7"/>
    <property type="match status" value="1"/>
</dbReference>
<evidence type="ECO:0000313" key="4">
    <source>
        <dbReference type="EMBL" id="RUS76425.1"/>
    </source>
</evidence>
<dbReference type="InterPro" id="IPR054519">
    <property type="entry name" value="INTS7_C"/>
</dbReference>
<accession>A0A433T4F3</accession>
<dbReference type="EMBL" id="RQTK01000663">
    <property type="protein sequence ID" value="RUS76425.1"/>
    <property type="molecule type" value="Genomic_DNA"/>
</dbReference>
<dbReference type="GO" id="GO:0034472">
    <property type="term" value="P:snRNA 3'-end processing"/>
    <property type="evidence" value="ECO:0007669"/>
    <property type="project" value="TreeGrafter"/>
</dbReference>
<dbReference type="InterPro" id="IPR056517">
    <property type="entry name" value="INTS7_HB"/>
</dbReference>
<evidence type="ECO:0000313" key="5">
    <source>
        <dbReference type="Proteomes" id="UP000271974"/>
    </source>
</evidence>
<dbReference type="STRING" id="188477.A0A433T4F3"/>
<dbReference type="InterPro" id="IPR033060">
    <property type="entry name" value="INTS7"/>
</dbReference>
<evidence type="ECO:0000259" key="2">
    <source>
        <dbReference type="Pfam" id="PF22965"/>
    </source>
</evidence>
<feature type="region of interest" description="Disordered" evidence="1">
    <location>
        <begin position="292"/>
        <end position="313"/>
    </location>
</feature>
<dbReference type="OrthoDB" id="1921953at2759"/>
<gene>
    <name evidence="4" type="ORF">EGW08_015816</name>
</gene>
<dbReference type="GO" id="GO:0032039">
    <property type="term" value="C:integrator complex"/>
    <property type="evidence" value="ECO:0007669"/>
    <property type="project" value="InterPro"/>
</dbReference>
<feature type="domain" description="Integrator complex subunit 7 helical bundle" evidence="3">
    <location>
        <begin position="1"/>
        <end position="50"/>
    </location>
</feature>
<dbReference type="AlphaFoldDB" id="A0A433T4F3"/>
<name>A0A433T4F3_ELYCH</name>
<sequence length="313" mass="34313">QLEKCLTEYKEASSYAFALYRSAFDADSSSLFNVNTIQQCCNCMKSVISTIISTIRTGRSNLGERQFLSSNKSDSSSSSDPPVNATIKVMHEISNAMDKLLPDTSSTATISHKLIDMLSWSVSSFVKASPSFPRFFFQTLQNTVVKLAVSPQQSPNQEPVSLRADTNLSLKVEGVVQRGDRPALFRHVKSVTISVSTALISRSSVTNPNIKGNESTSVQLSQTVEPHNDYFSTSFILPFPALGIHTAKVDAGVVDENGVIWNTGPTTTITIKSHDDSILRQQQQQQQQMRARVHGLQPSTSQQSHFIKPPTAS</sequence>
<evidence type="ECO:0000259" key="3">
    <source>
        <dbReference type="Pfam" id="PF24437"/>
    </source>
</evidence>
<reference evidence="4 5" key="1">
    <citation type="submission" date="2019-01" db="EMBL/GenBank/DDBJ databases">
        <title>A draft genome assembly of the solar-powered sea slug Elysia chlorotica.</title>
        <authorList>
            <person name="Cai H."/>
            <person name="Li Q."/>
            <person name="Fang X."/>
            <person name="Li J."/>
            <person name="Curtis N.E."/>
            <person name="Altenburger A."/>
            <person name="Shibata T."/>
            <person name="Feng M."/>
            <person name="Maeda T."/>
            <person name="Schwartz J.A."/>
            <person name="Shigenobu S."/>
            <person name="Lundholm N."/>
            <person name="Nishiyama T."/>
            <person name="Yang H."/>
            <person name="Hasebe M."/>
            <person name="Li S."/>
            <person name="Pierce S.K."/>
            <person name="Wang J."/>
        </authorList>
    </citation>
    <scope>NUCLEOTIDE SEQUENCE [LARGE SCALE GENOMIC DNA]</scope>
    <source>
        <strain evidence="4">EC2010</strain>
        <tissue evidence="4">Whole organism of an adult</tissue>
    </source>
</reference>
<evidence type="ECO:0008006" key="6">
    <source>
        <dbReference type="Google" id="ProtNLM"/>
    </source>
</evidence>
<keyword evidence="5" id="KW-1185">Reference proteome</keyword>